<evidence type="ECO:0000313" key="1">
    <source>
        <dbReference type="EMBL" id="KPE53036.1"/>
    </source>
</evidence>
<dbReference type="PATRIC" id="fig|253.9.peg.710"/>
<reference evidence="1 2" key="1">
    <citation type="journal article" date="2015" name="Genom Data">
        <title>Draft genome sequence of a multidrug-resistant Chryseobacterium indologenes isolate from Malaysia.</title>
        <authorList>
            <person name="Yu C.Y."/>
            <person name="Ang G.Y."/>
            <person name="Cheng H.J."/>
            <person name="Cheong Y.M."/>
            <person name="Yin W.F."/>
            <person name="Chan K.G."/>
        </authorList>
    </citation>
    <scope>NUCLEOTIDE SEQUENCE [LARGE SCALE GENOMIC DNA]</scope>
    <source>
        <strain evidence="1 2">CI_885</strain>
    </source>
</reference>
<dbReference type="AlphaFoldDB" id="A0A0N1KSS4"/>
<protein>
    <submittedName>
        <fullName evidence="1">Uncharacterized protein</fullName>
    </submittedName>
</protein>
<organism evidence="1 2">
    <name type="scientific">Chryseobacterium indologenes</name>
    <name type="common">Flavobacterium indologenes</name>
    <dbReference type="NCBI Taxonomy" id="253"/>
    <lineage>
        <taxon>Bacteria</taxon>
        <taxon>Pseudomonadati</taxon>
        <taxon>Bacteroidota</taxon>
        <taxon>Flavobacteriia</taxon>
        <taxon>Flavobacteriales</taxon>
        <taxon>Weeksellaceae</taxon>
        <taxon>Chryseobacterium group</taxon>
        <taxon>Chryseobacterium</taxon>
    </lineage>
</organism>
<sequence>MSLSAAEPILISELLSIMEDEAAEQNDAGASRTRIAEAMAKAIRKFVEAGQVKVIVNTTGTATAQTGTGTGNIT</sequence>
<name>A0A0N1KSS4_CHRID</name>
<gene>
    <name evidence="1" type="ORF">AOB46_03345</name>
</gene>
<dbReference type="Proteomes" id="UP000037953">
    <property type="component" value="Unassembled WGS sequence"/>
</dbReference>
<proteinExistence type="predicted"/>
<accession>A0A0N1KSS4</accession>
<dbReference type="EMBL" id="LJOD01000001">
    <property type="protein sequence ID" value="KPE53036.1"/>
    <property type="molecule type" value="Genomic_DNA"/>
</dbReference>
<reference evidence="2" key="2">
    <citation type="submission" date="2015-09" db="EMBL/GenBank/DDBJ databases">
        <title>Draft genome sequence of a multidrug-resistant Chryseobacterium indologenes isolate from Malaysia.</title>
        <authorList>
            <person name="Yu C.Y."/>
            <person name="Ang G.Y."/>
            <person name="Chan K.-G."/>
        </authorList>
    </citation>
    <scope>NUCLEOTIDE SEQUENCE [LARGE SCALE GENOMIC DNA]</scope>
    <source>
        <strain evidence="2">CI_885</strain>
    </source>
</reference>
<dbReference type="RefSeq" id="WP_062696615.1">
    <property type="nucleotide sequence ID" value="NZ_LJOD01000001.1"/>
</dbReference>
<dbReference type="OrthoDB" id="1274983at2"/>
<comment type="caution">
    <text evidence="1">The sequence shown here is derived from an EMBL/GenBank/DDBJ whole genome shotgun (WGS) entry which is preliminary data.</text>
</comment>
<evidence type="ECO:0000313" key="2">
    <source>
        <dbReference type="Proteomes" id="UP000037953"/>
    </source>
</evidence>